<protein>
    <submittedName>
        <fullName evidence="1">Uncharacterized protein</fullName>
    </submittedName>
</protein>
<reference evidence="1" key="2">
    <citation type="submission" date="2008-12" db="EMBL/GenBank/DDBJ databases">
        <title>Improved gene annotation of the rice (Oryza sativa) genomes.</title>
        <authorList>
            <person name="Wang J."/>
            <person name="Li R."/>
            <person name="Fan W."/>
            <person name="Huang Q."/>
            <person name="Zhang J."/>
            <person name="Zhou Y."/>
            <person name="Hu Y."/>
            <person name="Zi S."/>
            <person name="Li J."/>
            <person name="Ni P."/>
            <person name="Zheng H."/>
            <person name="Zhang Y."/>
            <person name="Zhao M."/>
            <person name="Hao Q."/>
            <person name="McDermott J."/>
            <person name="Samudrala R."/>
            <person name="Kristiansen K."/>
            <person name="Wong G.K.-S."/>
        </authorList>
    </citation>
    <scope>NUCLEOTIDE SEQUENCE</scope>
</reference>
<sequence length="83" mass="8379">MASGGGGGSNWRWRLPMAAAVAAAVPAGGGGIGGHSVRAAPSCLLVDVLLVEADSFPFAGGGIIKACIRFKARRHHPTKLEVT</sequence>
<dbReference type="AlphaFoldDB" id="B9G2C5"/>
<accession>B9G2C5</accession>
<evidence type="ECO:0000313" key="1">
    <source>
        <dbReference type="EMBL" id="EEE69271.1"/>
    </source>
</evidence>
<dbReference type="EMBL" id="CM000146">
    <property type="protein sequence ID" value="EEE69271.1"/>
    <property type="molecule type" value="Genomic_DNA"/>
</dbReference>
<proteinExistence type="predicted"/>
<organism evidence="1">
    <name type="scientific">Oryza sativa subsp. japonica</name>
    <name type="common">Rice</name>
    <dbReference type="NCBI Taxonomy" id="39947"/>
    <lineage>
        <taxon>Eukaryota</taxon>
        <taxon>Viridiplantae</taxon>
        <taxon>Streptophyta</taxon>
        <taxon>Embryophyta</taxon>
        <taxon>Tracheophyta</taxon>
        <taxon>Spermatophyta</taxon>
        <taxon>Magnoliopsida</taxon>
        <taxon>Liliopsida</taxon>
        <taxon>Poales</taxon>
        <taxon>Poaceae</taxon>
        <taxon>BOP clade</taxon>
        <taxon>Oryzoideae</taxon>
        <taxon>Oryzeae</taxon>
        <taxon>Oryzinae</taxon>
        <taxon>Oryza</taxon>
        <taxon>Oryza sativa</taxon>
    </lineage>
</organism>
<dbReference type="Proteomes" id="UP000007752">
    <property type="component" value="Chromosome 9"/>
</dbReference>
<name>B9G2C5_ORYSJ</name>
<reference evidence="1" key="1">
    <citation type="journal article" date="2005" name="PLoS Biol.">
        <title>The genomes of Oryza sativa: a history of duplications.</title>
        <authorList>
            <person name="Yu J."/>
            <person name="Wang J."/>
            <person name="Lin W."/>
            <person name="Li S."/>
            <person name="Li H."/>
            <person name="Zhou J."/>
            <person name="Ni P."/>
            <person name="Dong W."/>
            <person name="Hu S."/>
            <person name="Zeng C."/>
            <person name="Zhang J."/>
            <person name="Zhang Y."/>
            <person name="Li R."/>
            <person name="Xu Z."/>
            <person name="Li S."/>
            <person name="Li X."/>
            <person name="Zheng H."/>
            <person name="Cong L."/>
            <person name="Lin L."/>
            <person name="Yin J."/>
            <person name="Geng J."/>
            <person name="Li G."/>
            <person name="Shi J."/>
            <person name="Liu J."/>
            <person name="Lv H."/>
            <person name="Li J."/>
            <person name="Wang J."/>
            <person name="Deng Y."/>
            <person name="Ran L."/>
            <person name="Shi X."/>
            <person name="Wang X."/>
            <person name="Wu Q."/>
            <person name="Li C."/>
            <person name="Ren X."/>
            <person name="Wang J."/>
            <person name="Wang X."/>
            <person name="Li D."/>
            <person name="Liu D."/>
            <person name="Zhang X."/>
            <person name="Ji Z."/>
            <person name="Zhao W."/>
            <person name="Sun Y."/>
            <person name="Zhang Z."/>
            <person name="Bao J."/>
            <person name="Han Y."/>
            <person name="Dong L."/>
            <person name="Ji J."/>
            <person name="Chen P."/>
            <person name="Wu S."/>
            <person name="Liu J."/>
            <person name="Xiao Y."/>
            <person name="Bu D."/>
            <person name="Tan J."/>
            <person name="Yang L."/>
            <person name="Ye C."/>
            <person name="Zhang J."/>
            <person name="Xu J."/>
            <person name="Zhou Y."/>
            <person name="Yu Y."/>
            <person name="Zhang B."/>
            <person name="Zhuang S."/>
            <person name="Wei H."/>
            <person name="Liu B."/>
            <person name="Lei M."/>
            <person name="Yu H."/>
            <person name="Li Y."/>
            <person name="Xu H."/>
            <person name="Wei S."/>
            <person name="He X."/>
            <person name="Fang L."/>
            <person name="Zhang Z."/>
            <person name="Zhang Y."/>
            <person name="Huang X."/>
            <person name="Su Z."/>
            <person name="Tong W."/>
            <person name="Li J."/>
            <person name="Tong Z."/>
            <person name="Li S."/>
            <person name="Ye J."/>
            <person name="Wang L."/>
            <person name="Fang L."/>
            <person name="Lei T."/>
            <person name="Chen C."/>
            <person name="Chen H."/>
            <person name="Xu Z."/>
            <person name="Li H."/>
            <person name="Huang H."/>
            <person name="Zhang F."/>
            <person name="Xu H."/>
            <person name="Li N."/>
            <person name="Zhao C."/>
            <person name="Li S."/>
            <person name="Dong L."/>
            <person name="Huang Y."/>
            <person name="Li L."/>
            <person name="Xi Y."/>
            <person name="Qi Q."/>
            <person name="Li W."/>
            <person name="Zhang B."/>
            <person name="Hu W."/>
            <person name="Zhang Y."/>
            <person name="Tian X."/>
            <person name="Jiao Y."/>
            <person name="Liang X."/>
            <person name="Jin J."/>
            <person name="Gao L."/>
            <person name="Zheng W."/>
            <person name="Hao B."/>
            <person name="Liu S."/>
            <person name="Wang W."/>
            <person name="Yuan L."/>
            <person name="Cao M."/>
            <person name="McDermott J."/>
            <person name="Samudrala R."/>
            <person name="Wang J."/>
            <person name="Wong G.K."/>
            <person name="Yang H."/>
        </authorList>
    </citation>
    <scope>NUCLEOTIDE SEQUENCE [LARGE SCALE GENOMIC DNA]</scope>
</reference>
<gene>
    <name evidence="1" type="ORF">OsJ_28536</name>
</gene>